<dbReference type="RefSeq" id="WP_120048483.1">
    <property type="nucleotide sequence ID" value="NZ_RAHX01000001.1"/>
</dbReference>
<sequence length="264" mass="27985">MSKKGNIAVRKAALAASAVLCAVALPSSAIAIGLLESDSSQLRNQFAFTPASADPDIAELVAETTKGQARMMRFTPAAAAVPGAERAVTVAVRVDAQTAQALASSTNIAAGRSDASSSTSLNVTPTRYNLGLARGFGNFTQSSTRPGARSAALSPTRSSPQLSRSLSDANIPDLSTFAPRSRAREEDSRFAARVEMDERRSVAARDNRGAVSDQMVDVQGSYRLTNNLDITAGVRYEQDRDIVPLPEVDQQDSQAVYVGTQFRF</sequence>
<accession>A0A419RUP9</accession>
<feature type="region of interest" description="Disordered" evidence="1">
    <location>
        <begin position="135"/>
        <end position="189"/>
    </location>
</feature>
<gene>
    <name evidence="3" type="ORF">D6201_08985</name>
</gene>
<evidence type="ECO:0000313" key="3">
    <source>
        <dbReference type="EMBL" id="RJY09474.1"/>
    </source>
</evidence>
<evidence type="ECO:0000256" key="2">
    <source>
        <dbReference type="SAM" id="SignalP"/>
    </source>
</evidence>
<proteinExistence type="predicted"/>
<reference evidence="3 4" key="1">
    <citation type="journal article" date="2017" name="Int. J. Syst. Evol. Microbiol.">
        <title>Erythrobacter aquimixticola sp. nov., isolated from the junction between the ocean and a freshwater spring.</title>
        <authorList>
            <person name="Park S."/>
            <person name="Jung Y.T."/>
            <person name="Choi S.J."/>
            <person name="Yoon J.H."/>
        </authorList>
    </citation>
    <scope>NUCLEOTIDE SEQUENCE [LARGE SCALE GENOMIC DNA]</scope>
    <source>
        <strain evidence="3 4">JSSK-14</strain>
    </source>
</reference>
<feature type="chain" id="PRO_5019419594" description="Porin" evidence="2">
    <location>
        <begin position="32"/>
        <end position="264"/>
    </location>
</feature>
<protein>
    <recommendedName>
        <fullName evidence="5">Porin</fullName>
    </recommendedName>
</protein>
<organism evidence="3 4">
    <name type="scientific">Aurantiacibacter aquimixticola</name>
    <dbReference type="NCBI Taxonomy" id="1958945"/>
    <lineage>
        <taxon>Bacteria</taxon>
        <taxon>Pseudomonadati</taxon>
        <taxon>Pseudomonadota</taxon>
        <taxon>Alphaproteobacteria</taxon>
        <taxon>Sphingomonadales</taxon>
        <taxon>Erythrobacteraceae</taxon>
        <taxon>Aurantiacibacter</taxon>
    </lineage>
</organism>
<comment type="caution">
    <text evidence="3">The sequence shown here is derived from an EMBL/GenBank/DDBJ whole genome shotgun (WGS) entry which is preliminary data.</text>
</comment>
<feature type="compositionally biased region" description="Polar residues" evidence="1">
    <location>
        <begin position="153"/>
        <end position="168"/>
    </location>
</feature>
<keyword evidence="4" id="KW-1185">Reference proteome</keyword>
<evidence type="ECO:0008006" key="5">
    <source>
        <dbReference type="Google" id="ProtNLM"/>
    </source>
</evidence>
<dbReference type="EMBL" id="RAHX01000001">
    <property type="protein sequence ID" value="RJY09474.1"/>
    <property type="molecule type" value="Genomic_DNA"/>
</dbReference>
<evidence type="ECO:0000256" key="1">
    <source>
        <dbReference type="SAM" id="MobiDB-lite"/>
    </source>
</evidence>
<feature type="signal peptide" evidence="2">
    <location>
        <begin position="1"/>
        <end position="31"/>
    </location>
</feature>
<dbReference type="Proteomes" id="UP000285232">
    <property type="component" value="Unassembled WGS sequence"/>
</dbReference>
<dbReference type="OrthoDB" id="8479273at2"/>
<evidence type="ECO:0000313" key="4">
    <source>
        <dbReference type="Proteomes" id="UP000285232"/>
    </source>
</evidence>
<keyword evidence="2" id="KW-0732">Signal</keyword>
<name>A0A419RUP9_9SPHN</name>
<dbReference type="AlphaFoldDB" id="A0A419RUP9"/>